<dbReference type="OrthoDB" id="5341582at2759"/>
<proteinExistence type="predicted"/>
<organism evidence="3 4">
    <name type="scientific">Lasallia pustulata</name>
    <dbReference type="NCBI Taxonomy" id="136370"/>
    <lineage>
        <taxon>Eukaryota</taxon>
        <taxon>Fungi</taxon>
        <taxon>Dikarya</taxon>
        <taxon>Ascomycota</taxon>
        <taxon>Pezizomycotina</taxon>
        <taxon>Lecanoromycetes</taxon>
        <taxon>OSLEUM clade</taxon>
        <taxon>Umbilicariomycetidae</taxon>
        <taxon>Umbilicariales</taxon>
        <taxon>Umbilicariaceae</taxon>
        <taxon>Lasallia</taxon>
    </lineage>
</organism>
<feature type="transmembrane region" description="Helical" evidence="1">
    <location>
        <begin position="271"/>
        <end position="292"/>
    </location>
</feature>
<keyword evidence="1" id="KW-1133">Transmembrane helix</keyword>
<dbReference type="PANTHER" id="PTHR34502:SF3">
    <property type="entry name" value="DUF6594 DOMAIN-CONTAINING PROTEIN"/>
    <property type="match status" value="1"/>
</dbReference>
<comment type="caution">
    <text evidence="3">The sequence shown here is derived from an EMBL/GenBank/DDBJ whole genome shotgun (WGS) entry which is preliminary data.</text>
</comment>
<reference evidence="3 4" key="1">
    <citation type="submission" date="2019-09" db="EMBL/GenBank/DDBJ databases">
        <title>The hologenome of the rock-dwelling lichen Lasallia pustulata.</title>
        <authorList>
            <person name="Greshake Tzovaras B."/>
            <person name="Segers F."/>
            <person name="Bicker A."/>
            <person name="Dal Grande F."/>
            <person name="Otte J."/>
            <person name="Hankeln T."/>
            <person name="Schmitt I."/>
            <person name="Ebersberger I."/>
        </authorList>
    </citation>
    <scope>NUCLEOTIDE SEQUENCE [LARGE SCALE GENOMIC DNA]</scope>
    <source>
        <strain evidence="3">A1-1</strain>
    </source>
</reference>
<feature type="transmembrane region" description="Helical" evidence="1">
    <location>
        <begin position="219"/>
        <end position="240"/>
    </location>
</feature>
<evidence type="ECO:0000313" key="4">
    <source>
        <dbReference type="Proteomes" id="UP000324767"/>
    </source>
</evidence>
<protein>
    <recommendedName>
        <fullName evidence="2">DUF6594 domain-containing protein</fullName>
    </recommendedName>
</protein>
<feature type="transmembrane region" description="Helical" evidence="1">
    <location>
        <begin position="246"/>
        <end position="264"/>
    </location>
</feature>
<keyword evidence="1" id="KW-0812">Transmembrane</keyword>
<accession>A0A5M8PEB8</accession>
<dbReference type="AlphaFoldDB" id="A0A5M8PEB8"/>
<dbReference type="Proteomes" id="UP000324767">
    <property type="component" value="Unassembled WGS sequence"/>
</dbReference>
<evidence type="ECO:0000256" key="1">
    <source>
        <dbReference type="SAM" id="Phobius"/>
    </source>
</evidence>
<evidence type="ECO:0000259" key="2">
    <source>
        <dbReference type="Pfam" id="PF20237"/>
    </source>
</evidence>
<dbReference type="PANTHER" id="PTHR34502">
    <property type="entry name" value="DUF6594 DOMAIN-CONTAINING PROTEIN-RELATED"/>
    <property type="match status" value="1"/>
</dbReference>
<dbReference type="Pfam" id="PF20237">
    <property type="entry name" value="DUF6594"/>
    <property type="match status" value="1"/>
</dbReference>
<dbReference type="EMBL" id="VXIT01000018">
    <property type="protein sequence ID" value="KAA6407278.1"/>
    <property type="molecule type" value="Genomic_DNA"/>
</dbReference>
<feature type="domain" description="DUF6594" evidence="2">
    <location>
        <begin position="35"/>
        <end position="283"/>
    </location>
</feature>
<evidence type="ECO:0000313" key="3">
    <source>
        <dbReference type="EMBL" id="KAA6407278.1"/>
    </source>
</evidence>
<name>A0A5M8PEB8_9LECA</name>
<keyword evidence="1" id="KW-0472">Membrane</keyword>
<gene>
    <name evidence="3" type="ORF">FRX48_08826</name>
</gene>
<sequence>MLALFRYCLQCWQRHERTTTTDLKTGKIEEYESGYPRFTALLSAHRPWLICRRFDKLRARVILLKQDKLSLLEQRLERIDQEETSLLFLGKSRCDGNRDRLSTLSEIEAALADYDQFVERTSRMLRLQPAEGRDISSLQNWVEATGCLARQETAYLAYRSDLASLAPAVDSAVLQLETWVEDKLVQYWQGFRSSRLHNLSTNPNVYIYRGSLIQRTAKAILFFLITLLLMVPVIICNLISTISVRIVIVMLCTISYLLILSWLTKSRSMELIIAGATYATVLVVFISGTTAIQN</sequence>
<dbReference type="InterPro" id="IPR046529">
    <property type="entry name" value="DUF6594"/>
</dbReference>